<dbReference type="EMBL" id="CAJPEV010000523">
    <property type="protein sequence ID" value="CAG0886116.1"/>
    <property type="molecule type" value="Genomic_DNA"/>
</dbReference>
<evidence type="ECO:0000313" key="2">
    <source>
        <dbReference type="Proteomes" id="UP000677054"/>
    </source>
</evidence>
<sequence>MEFLSREGDGERETSGIMAKREVEDLVSDVMENLKDKGYFQLHQSSGTLHTLLNPPSIR</sequence>
<reference evidence="1" key="1">
    <citation type="submission" date="2020-11" db="EMBL/GenBank/DDBJ databases">
        <authorList>
            <person name="Tran Van P."/>
        </authorList>
    </citation>
    <scope>NUCLEOTIDE SEQUENCE</scope>
</reference>
<dbReference type="EMBL" id="LR900040">
    <property type="protein sequence ID" value="CAD7243915.1"/>
    <property type="molecule type" value="Genomic_DNA"/>
</dbReference>
<evidence type="ECO:0000313" key="1">
    <source>
        <dbReference type="EMBL" id="CAD7243915.1"/>
    </source>
</evidence>
<keyword evidence="2" id="KW-1185">Reference proteome</keyword>
<protein>
    <submittedName>
        <fullName evidence="1">Uncharacterized protein</fullName>
    </submittedName>
</protein>
<gene>
    <name evidence="1" type="ORF">DSTB1V02_LOCUS3822</name>
</gene>
<accession>A0A7R8X9Y7</accession>
<name>A0A7R8X9Y7_9CRUS</name>
<dbReference type="Proteomes" id="UP000677054">
    <property type="component" value="Unassembled WGS sequence"/>
</dbReference>
<dbReference type="AlphaFoldDB" id="A0A7R8X9Y7"/>
<proteinExistence type="predicted"/>
<organism evidence="1">
    <name type="scientific">Darwinula stevensoni</name>
    <dbReference type="NCBI Taxonomy" id="69355"/>
    <lineage>
        <taxon>Eukaryota</taxon>
        <taxon>Metazoa</taxon>
        <taxon>Ecdysozoa</taxon>
        <taxon>Arthropoda</taxon>
        <taxon>Crustacea</taxon>
        <taxon>Oligostraca</taxon>
        <taxon>Ostracoda</taxon>
        <taxon>Podocopa</taxon>
        <taxon>Podocopida</taxon>
        <taxon>Darwinulocopina</taxon>
        <taxon>Darwinuloidea</taxon>
        <taxon>Darwinulidae</taxon>
        <taxon>Darwinula</taxon>
    </lineage>
</organism>